<proteinExistence type="predicted"/>
<name>A0A0A9AJY5_ARUDO</name>
<accession>A0A0A9AJY5</accession>
<reference evidence="1" key="1">
    <citation type="submission" date="2014-09" db="EMBL/GenBank/DDBJ databases">
        <authorList>
            <person name="Magalhaes I.L.F."/>
            <person name="Oliveira U."/>
            <person name="Santos F.R."/>
            <person name="Vidigal T.H.D.A."/>
            <person name="Brescovit A.D."/>
            <person name="Santos A.J."/>
        </authorList>
    </citation>
    <scope>NUCLEOTIDE SEQUENCE</scope>
    <source>
        <tissue evidence="1">Shoot tissue taken approximately 20 cm above the soil surface</tissue>
    </source>
</reference>
<protein>
    <submittedName>
        <fullName evidence="1">Uncharacterized protein</fullName>
    </submittedName>
</protein>
<reference evidence="1" key="2">
    <citation type="journal article" date="2015" name="Data Brief">
        <title>Shoot transcriptome of the giant reed, Arundo donax.</title>
        <authorList>
            <person name="Barrero R.A."/>
            <person name="Guerrero F.D."/>
            <person name="Moolhuijzen P."/>
            <person name="Goolsby J.A."/>
            <person name="Tidwell J."/>
            <person name="Bellgard S.E."/>
            <person name="Bellgard M.I."/>
        </authorList>
    </citation>
    <scope>NUCLEOTIDE SEQUENCE</scope>
    <source>
        <tissue evidence="1">Shoot tissue taken approximately 20 cm above the soil surface</tissue>
    </source>
</reference>
<dbReference type="EMBL" id="GBRH01246419">
    <property type="protein sequence ID" value="JAD51476.1"/>
    <property type="molecule type" value="Transcribed_RNA"/>
</dbReference>
<sequence length="27" mass="3134">MARVSLLCTTYFLFLFKYIGSCDQSLL</sequence>
<organism evidence="1">
    <name type="scientific">Arundo donax</name>
    <name type="common">Giant reed</name>
    <name type="synonym">Donax arundinaceus</name>
    <dbReference type="NCBI Taxonomy" id="35708"/>
    <lineage>
        <taxon>Eukaryota</taxon>
        <taxon>Viridiplantae</taxon>
        <taxon>Streptophyta</taxon>
        <taxon>Embryophyta</taxon>
        <taxon>Tracheophyta</taxon>
        <taxon>Spermatophyta</taxon>
        <taxon>Magnoliopsida</taxon>
        <taxon>Liliopsida</taxon>
        <taxon>Poales</taxon>
        <taxon>Poaceae</taxon>
        <taxon>PACMAD clade</taxon>
        <taxon>Arundinoideae</taxon>
        <taxon>Arundineae</taxon>
        <taxon>Arundo</taxon>
    </lineage>
</organism>
<dbReference type="AlphaFoldDB" id="A0A0A9AJY5"/>
<evidence type="ECO:0000313" key="1">
    <source>
        <dbReference type="EMBL" id="JAD51476.1"/>
    </source>
</evidence>